<dbReference type="Proteomes" id="UP001143981">
    <property type="component" value="Unassembled WGS sequence"/>
</dbReference>
<dbReference type="PROSITE" id="PS50830">
    <property type="entry name" value="TNASE_3"/>
    <property type="match status" value="1"/>
</dbReference>
<dbReference type="AlphaFoldDB" id="A0A9W7Y722"/>
<dbReference type="EMBL" id="JANBOI010000491">
    <property type="protein sequence ID" value="KAJ1730185.1"/>
    <property type="molecule type" value="Genomic_DNA"/>
</dbReference>
<feature type="non-terminal residue" evidence="8">
    <location>
        <position position="1"/>
    </location>
</feature>
<evidence type="ECO:0000256" key="2">
    <source>
        <dbReference type="ARBA" id="ARBA00022722"/>
    </source>
</evidence>
<organism evidence="8 9">
    <name type="scientific">Coemansia biformis</name>
    <dbReference type="NCBI Taxonomy" id="1286918"/>
    <lineage>
        <taxon>Eukaryota</taxon>
        <taxon>Fungi</taxon>
        <taxon>Fungi incertae sedis</taxon>
        <taxon>Zoopagomycota</taxon>
        <taxon>Kickxellomycotina</taxon>
        <taxon>Kickxellomycetes</taxon>
        <taxon>Kickxellales</taxon>
        <taxon>Kickxellaceae</taxon>
        <taxon>Coemansia</taxon>
    </lineage>
</organism>
<keyword evidence="9" id="KW-1185">Reference proteome</keyword>
<gene>
    <name evidence="8" type="primary">LCL3</name>
    <name evidence="8" type="ORF">LPJ61_003157</name>
</gene>
<evidence type="ECO:0000256" key="6">
    <source>
        <dbReference type="SAM" id="Phobius"/>
    </source>
</evidence>
<keyword evidence="6" id="KW-0472">Membrane</keyword>
<dbReference type="OrthoDB" id="430293at2759"/>
<dbReference type="PANTHER" id="PTHR12302:SF3">
    <property type="entry name" value="SERINE_THREONINE-PROTEIN KINASE 31"/>
    <property type="match status" value="1"/>
</dbReference>
<dbReference type="GO" id="GO:0005739">
    <property type="term" value="C:mitochondrion"/>
    <property type="evidence" value="ECO:0007669"/>
    <property type="project" value="TreeGrafter"/>
</dbReference>
<dbReference type="SUPFAM" id="SSF50199">
    <property type="entry name" value="Staphylococcal nuclease"/>
    <property type="match status" value="1"/>
</dbReference>
<dbReference type="SMART" id="SM00318">
    <property type="entry name" value="SNc"/>
    <property type="match status" value="1"/>
</dbReference>
<proteinExistence type="inferred from homology"/>
<comment type="caution">
    <text evidence="8">The sequence shown here is derived from an EMBL/GenBank/DDBJ whole genome shotgun (WGS) entry which is preliminary data.</text>
</comment>
<feature type="domain" description="TNase-like" evidence="7">
    <location>
        <begin position="71"/>
        <end position="225"/>
    </location>
</feature>
<accession>A0A9W7Y722</accession>
<evidence type="ECO:0000256" key="1">
    <source>
        <dbReference type="ARBA" id="ARBA00005435"/>
    </source>
</evidence>
<protein>
    <submittedName>
        <fullName evidence="8">Endonuclease lcl3</fullName>
        <ecNumber evidence="8">3.1.31.1</ecNumber>
    </submittedName>
</protein>
<evidence type="ECO:0000256" key="3">
    <source>
        <dbReference type="ARBA" id="ARBA00022759"/>
    </source>
</evidence>
<dbReference type="InterPro" id="IPR035437">
    <property type="entry name" value="SNase_OB-fold_sf"/>
</dbReference>
<evidence type="ECO:0000313" key="9">
    <source>
        <dbReference type="Proteomes" id="UP001143981"/>
    </source>
</evidence>
<dbReference type="EC" id="3.1.31.1" evidence="8"/>
<keyword evidence="4 8" id="KW-0378">Hydrolase</keyword>
<dbReference type="Pfam" id="PF00565">
    <property type="entry name" value="SNase"/>
    <property type="match status" value="1"/>
</dbReference>
<keyword evidence="2" id="KW-0540">Nuclease</keyword>
<keyword evidence="3 8" id="KW-0255">Endonuclease</keyword>
<keyword evidence="6" id="KW-0812">Transmembrane</keyword>
<evidence type="ECO:0000313" key="8">
    <source>
        <dbReference type="EMBL" id="KAJ1730185.1"/>
    </source>
</evidence>
<dbReference type="GO" id="GO:1990599">
    <property type="term" value="F:3' overhang single-stranded DNA endodeoxyribonuclease activity"/>
    <property type="evidence" value="ECO:0007669"/>
    <property type="project" value="UniProtKB-EC"/>
</dbReference>
<keyword evidence="5" id="KW-0106">Calcium</keyword>
<evidence type="ECO:0000256" key="4">
    <source>
        <dbReference type="ARBA" id="ARBA00022801"/>
    </source>
</evidence>
<feature type="transmembrane region" description="Helical" evidence="6">
    <location>
        <begin position="35"/>
        <end position="53"/>
    </location>
</feature>
<sequence>QADNNNKNSKQSTSSTSDQHTAFSLSQRFQLYSQAAVYIGVGSGIALGLYLMLRRYQTGADVPESAIKAHRKLRGYVVDVSDGDTIRLYHTPLLRWFEPAPEKKRGLSKYTISVRLSAVDAPEAAHFGNPAQPLSAESKDLLSSQVLGKRVTIKLLSRDQYSRVVSTVTYRRFFGLVKTNAAHVMLREGMASLYTGGGAQYDGEKELLQRIEAQAKQQKRGIWGLKKYESPAEYKKKHK</sequence>
<dbReference type="PANTHER" id="PTHR12302">
    <property type="entry name" value="EBNA2 BINDING PROTEIN P100"/>
    <property type="match status" value="1"/>
</dbReference>
<dbReference type="InterPro" id="IPR016071">
    <property type="entry name" value="Staphylococal_nuclease_OB-fold"/>
</dbReference>
<comment type="similarity">
    <text evidence="1">Belongs to the LCL3 family.</text>
</comment>
<evidence type="ECO:0000259" key="7">
    <source>
        <dbReference type="PROSITE" id="PS50830"/>
    </source>
</evidence>
<reference evidence="8" key="1">
    <citation type="submission" date="2022-07" db="EMBL/GenBank/DDBJ databases">
        <title>Phylogenomic reconstructions and comparative analyses of Kickxellomycotina fungi.</title>
        <authorList>
            <person name="Reynolds N.K."/>
            <person name="Stajich J.E."/>
            <person name="Barry K."/>
            <person name="Grigoriev I.V."/>
            <person name="Crous P."/>
            <person name="Smith M.E."/>
        </authorList>
    </citation>
    <scope>NUCLEOTIDE SEQUENCE</scope>
    <source>
        <strain evidence="8">BCRC 34381</strain>
    </source>
</reference>
<dbReference type="Gene3D" id="2.40.50.90">
    <property type="match status" value="1"/>
</dbReference>
<evidence type="ECO:0000256" key="5">
    <source>
        <dbReference type="ARBA" id="ARBA00022837"/>
    </source>
</evidence>
<name>A0A9W7Y722_9FUNG</name>
<keyword evidence="6" id="KW-1133">Transmembrane helix</keyword>